<evidence type="ECO:0000313" key="2">
    <source>
        <dbReference type="Proteomes" id="UP000199545"/>
    </source>
</evidence>
<dbReference type="AlphaFoldDB" id="A0A1I3PLZ7"/>
<accession>A0A1I3PLZ7</accession>
<gene>
    <name evidence="1" type="ORF">SAMN05421852_10623</name>
</gene>
<keyword evidence="2" id="KW-1185">Reference proteome</keyword>
<organism evidence="1 2">
    <name type="scientific">Thermoflavimicrobium dichotomicum</name>
    <dbReference type="NCBI Taxonomy" id="46223"/>
    <lineage>
        <taxon>Bacteria</taxon>
        <taxon>Bacillati</taxon>
        <taxon>Bacillota</taxon>
        <taxon>Bacilli</taxon>
        <taxon>Bacillales</taxon>
        <taxon>Thermoactinomycetaceae</taxon>
        <taxon>Thermoflavimicrobium</taxon>
    </lineage>
</organism>
<evidence type="ECO:0000313" key="1">
    <source>
        <dbReference type="EMBL" id="SFJ22389.1"/>
    </source>
</evidence>
<proteinExistence type="predicted"/>
<dbReference type="EMBL" id="FORR01000006">
    <property type="protein sequence ID" value="SFJ22389.1"/>
    <property type="molecule type" value="Genomic_DNA"/>
</dbReference>
<reference evidence="1 2" key="1">
    <citation type="submission" date="2016-10" db="EMBL/GenBank/DDBJ databases">
        <authorList>
            <person name="de Groot N.N."/>
        </authorList>
    </citation>
    <scope>NUCLEOTIDE SEQUENCE [LARGE SCALE GENOMIC DNA]</scope>
    <source>
        <strain evidence="1 2">DSM 44778</strain>
    </source>
</reference>
<name>A0A1I3PLZ7_9BACL</name>
<dbReference type="Proteomes" id="UP000199545">
    <property type="component" value="Unassembled WGS sequence"/>
</dbReference>
<protein>
    <submittedName>
        <fullName evidence="1">Uncharacterized protein</fullName>
    </submittedName>
</protein>
<sequence length="133" mass="15810">MAFLRTNSSIPSENAFGTFLRMLYVPNIGMDERSISGAIEPALIRQNCLEVKPPMVYKKLRPKKDERIRKLEETVMKYNSHMKKLLTMINAYKHMIDQRDEILSQQRKKEKIYQQALQQINDMIQHYIQDLHD</sequence>